<keyword evidence="1" id="KW-0732">Signal</keyword>
<dbReference type="AlphaFoldDB" id="A0A5C6B554"/>
<organism evidence="2 3">
    <name type="scientific">Symmachiella macrocystis</name>
    <dbReference type="NCBI Taxonomy" id="2527985"/>
    <lineage>
        <taxon>Bacteria</taxon>
        <taxon>Pseudomonadati</taxon>
        <taxon>Planctomycetota</taxon>
        <taxon>Planctomycetia</taxon>
        <taxon>Planctomycetales</taxon>
        <taxon>Planctomycetaceae</taxon>
        <taxon>Symmachiella</taxon>
    </lineage>
</organism>
<comment type="caution">
    <text evidence="2">The sequence shown here is derived from an EMBL/GenBank/DDBJ whole genome shotgun (WGS) entry which is preliminary data.</text>
</comment>
<dbReference type="Proteomes" id="UP000320735">
    <property type="component" value="Unassembled WGS sequence"/>
</dbReference>
<reference evidence="2 3" key="1">
    <citation type="submission" date="2019-02" db="EMBL/GenBank/DDBJ databases">
        <title>Deep-cultivation of Planctomycetes and their phenomic and genomic characterization uncovers novel biology.</title>
        <authorList>
            <person name="Wiegand S."/>
            <person name="Jogler M."/>
            <person name="Boedeker C."/>
            <person name="Pinto D."/>
            <person name="Vollmers J."/>
            <person name="Rivas-Marin E."/>
            <person name="Kohn T."/>
            <person name="Peeters S.H."/>
            <person name="Heuer A."/>
            <person name="Rast P."/>
            <person name="Oberbeckmann S."/>
            <person name="Bunk B."/>
            <person name="Jeske O."/>
            <person name="Meyerdierks A."/>
            <person name="Storesund J.E."/>
            <person name="Kallscheuer N."/>
            <person name="Luecker S."/>
            <person name="Lage O.M."/>
            <person name="Pohl T."/>
            <person name="Merkel B.J."/>
            <person name="Hornburger P."/>
            <person name="Mueller R.-W."/>
            <person name="Bruemmer F."/>
            <person name="Labrenz M."/>
            <person name="Spormann A.M."/>
            <person name="Op Den Camp H."/>
            <person name="Overmann J."/>
            <person name="Amann R."/>
            <person name="Jetten M.S.M."/>
            <person name="Mascher T."/>
            <person name="Medema M.H."/>
            <person name="Devos D.P."/>
            <person name="Kaster A.-K."/>
            <person name="Ovreas L."/>
            <person name="Rohde M."/>
            <person name="Galperin M.Y."/>
            <person name="Jogler C."/>
        </authorList>
    </citation>
    <scope>NUCLEOTIDE SEQUENCE [LARGE SCALE GENOMIC DNA]</scope>
    <source>
        <strain evidence="2 3">CA54</strain>
    </source>
</reference>
<dbReference type="RefSeq" id="WP_197532867.1">
    <property type="nucleotide sequence ID" value="NZ_SJPP01000003.1"/>
</dbReference>
<evidence type="ECO:0000313" key="3">
    <source>
        <dbReference type="Proteomes" id="UP000320735"/>
    </source>
</evidence>
<feature type="chain" id="PRO_5022658621" evidence="1">
    <location>
        <begin position="24"/>
        <end position="285"/>
    </location>
</feature>
<evidence type="ECO:0000256" key="1">
    <source>
        <dbReference type="SAM" id="SignalP"/>
    </source>
</evidence>
<proteinExistence type="predicted"/>
<feature type="signal peptide" evidence="1">
    <location>
        <begin position="1"/>
        <end position="23"/>
    </location>
</feature>
<keyword evidence="3" id="KW-1185">Reference proteome</keyword>
<sequence precursor="true">MRLLNRCMGGVLLVAALSHAALAADEPAPLSLSWQKNMLTISGAHLPGGPLKIHYIEAYCRPGSTDRDWRETTIQHETQQIDAAKDGSRLQLQCRLADGVIVQHDIRALADNIDFQITATNPTQKPSLAYWAQPCLRVDRFTGRNQKTYLDKGFVFYNGQLTRMPTSDWATKARYVPGQVWAPRHVDRNDVNPRPLNDTVPSNGLIGCFSADESMILATAFEPYQELFQGVIVCLHSDFRIGGLKPGETKQIRGKIYILKNDIGELLRRYRKDFPEHHKPSGNKQ</sequence>
<gene>
    <name evidence="2" type="ORF">CA54_56980</name>
</gene>
<accession>A0A5C6B554</accession>
<protein>
    <submittedName>
        <fullName evidence="2">Uncharacterized protein</fullName>
    </submittedName>
</protein>
<evidence type="ECO:0000313" key="2">
    <source>
        <dbReference type="EMBL" id="TWU07293.1"/>
    </source>
</evidence>
<dbReference type="EMBL" id="SJPP01000003">
    <property type="protein sequence ID" value="TWU07293.1"/>
    <property type="molecule type" value="Genomic_DNA"/>
</dbReference>
<name>A0A5C6B554_9PLAN</name>